<gene>
    <name evidence="1" type="ORF">LCGC14_2932250</name>
</gene>
<comment type="caution">
    <text evidence="1">The sequence shown here is derived from an EMBL/GenBank/DDBJ whole genome shotgun (WGS) entry which is preliminary data.</text>
</comment>
<proteinExistence type="predicted"/>
<evidence type="ECO:0000313" key="1">
    <source>
        <dbReference type="EMBL" id="KKK69613.1"/>
    </source>
</evidence>
<organism evidence="1">
    <name type="scientific">marine sediment metagenome</name>
    <dbReference type="NCBI Taxonomy" id="412755"/>
    <lineage>
        <taxon>unclassified sequences</taxon>
        <taxon>metagenomes</taxon>
        <taxon>ecological metagenomes</taxon>
    </lineage>
</organism>
<dbReference type="AlphaFoldDB" id="A0A0F8XL01"/>
<sequence>MANCWKCGRFLGVKDEWKKMETEKGDICYVCYNEAKESAEEQIQKDMDKILKKKRE</sequence>
<accession>A0A0F8XL01</accession>
<protein>
    <submittedName>
        <fullName evidence="1">Uncharacterized protein</fullName>
    </submittedName>
</protein>
<reference evidence="1" key="1">
    <citation type="journal article" date="2015" name="Nature">
        <title>Complex archaea that bridge the gap between prokaryotes and eukaryotes.</title>
        <authorList>
            <person name="Spang A."/>
            <person name="Saw J.H."/>
            <person name="Jorgensen S.L."/>
            <person name="Zaremba-Niedzwiedzka K."/>
            <person name="Martijn J."/>
            <person name="Lind A.E."/>
            <person name="van Eijk R."/>
            <person name="Schleper C."/>
            <person name="Guy L."/>
            <person name="Ettema T.J."/>
        </authorList>
    </citation>
    <scope>NUCLEOTIDE SEQUENCE</scope>
</reference>
<dbReference type="EMBL" id="LAZR01058564">
    <property type="protein sequence ID" value="KKK69613.1"/>
    <property type="molecule type" value="Genomic_DNA"/>
</dbReference>
<name>A0A0F8XL01_9ZZZZ</name>